<keyword evidence="3" id="KW-1185">Reference proteome</keyword>
<organism evidence="2 3">
    <name type="scientific">Papaver atlanticum</name>
    <dbReference type="NCBI Taxonomy" id="357466"/>
    <lineage>
        <taxon>Eukaryota</taxon>
        <taxon>Viridiplantae</taxon>
        <taxon>Streptophyta</taxon>
        <taxon>Embryophyta</taxon>
        <taxon>Tracheophyta</taxon>
        <taxon>Spermatophyta</taxon>
        <taxon>Magnoliopsida</taxon>
        <taxon>Ranunculales</taxon>
        <taxon>Papaveraceae</taxon>
        <taxon>Papaveroideae</taxon>
        <taxon>Papaver</taxon>
    </lineage>
</organism>
<protein>
    <submittedName>
        <fullName evidence="2">Uncharacterized protein</fullName>
    </submittedName>
</protein>
<dbReference type="SMART" id="SM00384">
    <property type="entry name" value="AT_hook"/>
    <property type="match status" value="2"/>
</dbReference>
<dbReference type="GO" id="GO:0003677">
    <property type="term" value="F:DNA binding"/>
    <property type="evidence" value="ECO:0007669"/>
    <property type="project" value="InterPro"/>
</dbReference>
<dbReference type="Proteomes" id="UP001202328">
    <property type="component" value="Unassembled WGS sequence"/>
</dbReference>
<dbReference type="EMBL" id="JAJJMB010001069">
    <property type="protein sequence ID" value="KAI3959447.1"/>
    <property type="molecule type" value="Genomic_DNA"/>
</dbReference>
<dbReference type="Pfam" id="PF02178">
    <property type="entry name" value="AT_hook"/>
    <property type="match status" value="2"/>
</dbReference>
<evidence type="ECO:0000313" key="3">
    <source>
        <dbReference type="Proteomes" id="UP001202328"/>
    </source>
</evidence>
<name>A0AAD4TJM7_9MAGN</name>
<sequence length="175" mass="19166">MDEISHQDLAQDELNTVLAAVVQGVTLGNHGVEPDNAIELGQDNAIAKRGRGRPPTQTTADKDNAIAERGRGRPPKNNSERTGRPPTNADKVYSEYYKILEKSDYLTGETVRDKWLGKLLQGIEYVCDSMDCGKDEHKEKCGSVSLEKFFVTICITTSPACIFKGLALLLVLVDG</sequence>
<feature type="region of interest" description="Disordered" evidence="1">
    <location>
        <begin position="45"/>
        <end position="89"/>
    </location>
</feature>
<reference evidence="2" key="1">
    <citation type="submission" date="2022-04" db="EMBL/GenBank/DDBJ databases">
        <title>A functionally conserved STORR gene fusion in Papaver species that diverged 16.8 million years ago.</title>
        <authorList>
            <person name="Catania T."/>
        </authorList>
    </citation>
    <scope>NUCLEOTIDE SEQUENCE</scope>
    <source>
        <strain evidence="2">S-188037</strain>
    </source>
</reference>
<dbReference type="PRINTS" id="PR00929">
    <property type="entry name" value="ATHOOK"/>
</dbReference>
<accession>A0AAD4TJM7</accession>
<gene>
    <name evidence="2" type="ORF">MKW98_019037</name>
</gene>
<dbReference type="InterPro" id="IPR017956">
    <property type="entry name" value="AT_hook_DNA-bd_motif"/>
</dbReference>
<comment type="caution">
    <text evidence="2">The sequence shown here is derived from an EMBL/GenBank/DDBJ whole genome shotgun (WGS) entry which is preliminary data.</text>
</comment>
<dbReference type="PANTHER" id="PTHR46871:SF1">
    <property type="entry name" value="BROMO-ADJACENT HOMOLOGY (BAH) DOMAIN-CONTAINING PROTEIN"/>
    <property type="match status" value="1"/>
</dbReference>
<evidence type="ECO:0000256" key="1">
    <source>
        <dbReference type="SAM" id="MobiDB-lite"/>
    </source>
</evidence>
<dbReference type="AlphaFoldDB" id="A0AAD4TJM7"/>
<feature type="compositionally biased region" description="Basic and acidic residues" evidence="1">
    <location>
        <begin position="60"/>
        <end position="71"/>
    </location>
</feature>
<proteinExistence type="predicted"/>
<dbReference type="PANTHER" id="PTHR46871">
    <property type="entry name" value="BROMO-ADJACENT HOMOLOGY (BAH) DOMAIN-CONTAINING PROTEIN"/>
    <property type="match status" value="1"/>
</dbReference>
<evidence type="ECO:0000313" key="2">
    <source>
        <dbReference type="EMBL" id="KAI3959447.1"/>
    </source>
</evidence>